<dbReference type="EMBL" id="LR796230">
    <property type="protein sequence ID" value="CAB4128834.1"/>
    <property type="molecule type" value="Genomic_DNA"/>
</dbReference>
<reference evidence="1" key="1">
    <citation type="submission" date="2020-04" db="EMBL/GenBank/DDBJ databases">
        <authorList>
            <person name="Chiriac C."/>
            <person name="Salcher M."/>
            <person name="Ghai R."/>
            <person name="Kavagutti S V."/>
        </authorList>
    </citation>
    <scope>NUCLEOTIDE SEQUENCE</scope>
</reference>
<protein>
    <submittedName>
        <fullName evidence="1">Uncharacterized protein</fullName>
    </submittedName>
</protein>
<name>A0A6J5L2R3_9CAUD</name>
<evidence type="ECO:0000313" key="1">
    <source>
        <dbReference type="EMBL" id="CAB4128834.1"/>
    </source>
</evidence>
<organism evidence="1">
    <name type="scientific">uncultured Caudovirales phage</name>
    <dbReference type="NCBI Taxonomy" id="2100421"/>
    <lineage>
        <taxon>Viruses</taxon>
        <taxon>Duplodnaviria</taxon>
        <taxon>Heunggongvirae</taxon>
        <taxon>Uroviricota</taxon>
        <taxon>Caudoviricetes</taxon>
        <taxon>Peduoviridae</taxon>
        <taxon>Maltschvirus</taxon>
        <taxon>Maltschvirus maltsch</taxon>
    </lineage>
</organism>
<proteinExistence type="predicted"/>
<accession>A0A6J5L2R3</accession>
<gene>
    <name evidence="1" type="ORF">UFOVP114_88</name>
</gene>
<sequence>MQQTLIETVNPSAPGAVTITTLRSGRTLTGAIHGAGGVVKTLQRMVQVLDWRTENDDTVTIWTDPDNADPAARGTTVKARDIVQVEVNGNTAWTEA</sequence>